<evidence type="ECO:0000313" key="2">
    <source>
        <dbReference type="EMBL" id="KAK0430172.1"/>
    </source>
</evidence>
<evidence type="ECO:0000256" key="1">
    <source>
        <dbReference type="SAM" id="Phobius"/>
    </source>
</evidence>
<keyword evidence="1" id="KW-0812">Transmembrane</keyword>
<dbReference type="EMBL" id="JAUEPT010000165">
    <property type="protein sequence ID" value="KAK0430172.1"/>
    <property type="molecule type" value="Genomic_DNA"/>
</dbReference>
<reference evidence="2" key="1">
    <citation type="submission" date="2023-06" db="EMBL/GenBank/DDBJ databases">
        <authorList>
            <consortium name="Lawrence Berkeley National Laboratory"/>
            <person name="Ahrendt S."/>
            <person name="Sahu N."/>
            <person name="Indic B."/>
            <person name="Wong-Bajracharya J."/>
            <person name="Merenyi Z."/>
            <person name="Ke H.-M."/>
            <person name="Monk M."/>
            <person name="Kocsube S."/>
            <person name="Drula E."/>
            <person name="Lipzen A."/>
            <person name="Balint B."/>
            <person name="Henrissat B."/>
            <person name="Andreopoulos B."/>
            <person name="Martin F.M."/>
            <person name="Harder C.B."/>
            <person name="Rigling D."/>
            <person name="Ford K.L."/>
            <person name="Foster G.D."/>
            <person name="Pangilinan J."/>
            <person name="Papanicolaou A."/>
            <person name="Barry K."/>
            <person name="LaButti K."/>
            <person name="Viragh M."/>
            <person name="Koriabine M."/>
            <person name="Yan M."/>
            <person name="Riley R."/>
            <person name="Champramary S."/>
            <person name="Plett K.L."/>
            <person name="Tsai I.J."/>
            <person name="Slot J."/>
            <person name="Sipos G."/>
            <person name="Plett J."/>
            <person name="Nagy L.G."/>
            <person name="Grigoriev I.V."/>
        </authorList>
    </citation>
    <scope>NUCLEOTIDE SEQUENCE</scope>
    <source>
        <strain evidence="2">FPL87.14</strain>
    </source>
</reference>
<dbReference type="Proteomes" id="UP001175226">
    <property type="component" value="Unassembled WGS sequence"/>
</dbReference>
<protein>
    <submittedName>
        <fullName evidence="2">Uncharacterized protein</fullName>
    </submittedName>
</protein>
<keyword evidence="1" id="KW-1133">Transmembrane helix</keyword>
<dbReference type="AlphaFoldDB" id="A0AA39MDE6"/>
<proteinExistence type="predicted"/>
<evidence type="ECO:0000313" key="3">
    <source>
        <dbReference type="Proteomes" id="UP001175226"/>
    </source>
</evidence>
<keyword evidence="3" id="KW-1185">Reference proteome</keyword>
<accession>A0AA39MDE6</accession>
<organism evidence="2 3">
    <name type="scientific">Armillaria borealis</name>
    <dbReference type="NCBI Taxonomy" id="47425"/>
    <lineage>
        <taxon>Eukaryota</taxon>
        <taxon>Fungi</taxon>
        <taxon>Dikarya</taxon>
        <taxon>Basidiomycota</taxon>
        <taxon>Agaricomycotina</taxon>
        <taxon>Agaricomycetes</taxon>
        <taxon>Agaricomycetidae</taxon>
        <taxon>Agaricales</taxon>
        <taxon>Marasmiineae</taxon>
        <taxon>Physalacriaceae</taxon>
        <taxon>Armillaria</taxon>
    </lineage>
</organism>
<feature type="transmembrane region" description="Helical" evidence="1">
    <location>
        <begin position="64"/>
        <end position="84"/>
    </location>
</feature>
<sequence length="102" mass="11225">MLSSPSRPTGISEQLCIEAKLVFPCIQVLKDPYEDASASARSSLGARSTKARVWMVMLKRWSSIVFATFPPLVVNIVLFFTSVAPNDYREPRISSRAPPPAA</sequence>
<gene>
    <name evidence="2" type="ORF">EV421DRAFT_1913277</name>
</gene>
<keyword evidence="1" id="KW-0472">Membrane</keyword>
<comment type="caution">
    <text evidence="2">The sequence shown here is derived from an EMBL/GenBank/DDBJ whole genome shotgun (WGS) entry which is preliminary data.</text>
</comment>
<name>A0AA39MDE6_9AGAR</name>